<dbReference type="InterPro" id="IPR008146">
    <property type="entry name" value="Gln_synth_cat_dom"/>
</dbReference>
<comment type="similarity">
    <text evidence="4 5">Belongs to the glutamine synthetase family.</text>
</comment>
<dbReference type="GO" id="GO:0006598">
    <property type="term" value="P:polyamine catabolic process"/>
    <property type="evidence" value="ECO:0007669"/>
    <property type="project" value="TreeGrafter"/>
</dbReference>
<dbReference type="GO" id="GO:0004356">
    <property type="term" value="F:glutamine synthetase activity"/>
    <property type="evidence" value="ECO:0007669"/>
    <property type="project" value="InterPro"/>
</dbReference>
<evidence type="ECO:0000256" key="2">
    <source>
        <dbReference type="ARBA" id="ARBA00022598"/>
    </source>
</evidence>
<dbReference type="AlphaFoldDB" id="A0AAP8SP53"/>
<dbReference type="SMART" id="SM01230">
    <property type="entry name" value="Gln-synt_C"/>
    <property type="match status" value="1"/>
</dbReference>
<dbReference type="EMBL" id="PKUR01000001">
    <property type="protein sequence ID" value="PLW87345.1"/>
    <property type="molecule type" value="Genomic_DNA"/>
</dbReference>
<dbReference type="PANTHER" id="PTHR43785">
    <property type="entry name" value="GAMMA-GLUTAMYLPUTRESCINE SYNTHETASE"/>
    <property type="match status" value="1"/>
</dbReference>
<feature type="domain" description="GS catalytic" evidence="6">
    <location>
        <begin position="120"/>
        <end position="461"/>
    </location>
</feature>
<evidence type="ECO:0000256" key="3">
    <source>
        <dbReference type="ARBA" id="ARBA00022842"/>
    </source>
</evidence>
<dbReference type="InterPro" id="IPR036651">
    <property type="entry name" value="Gln_synt_N_sf"/>
</dbReference>
<keyword evidence="3" id="KW-0460">Magnesium</keyword>
<dbReference type="PROSITE" id="PS00181">
    <property type="entry name" value="GLNA_ATP"/>
    <property type="match status" value="1"/>
</dbReference>
<keyword evidence="2" id="KW-0436">Ligase</keyword>
<comment type="caution">
    <text evidence="7">The sequence shown here is derived from an EMBL/GenBank/DDBJ whole genome shotgun (WGS) entry which is preliminary data.</text>
</comment>
<keyword evidence="8" id="KW-1185">Reference proteome</keyword>
<dbReference type="Gene3D" id="3.30.590.10">
    <property type="entry name" value="Glutamine synthetase/guanido kinase, catalytic domain"/>
    <property type="match status" value="1"/>
</dbReference>
<reference evidence="7 8" key="1">
    <citation type="submission" date="2018-01" db="EMBL/GenBank/DDBJ databases">
        <title>The draft genome sequence of Halioglobus japonicus S1-36.</title>
        <authorList>
            <person name="Du Z.-J."/>
            <person name="Shi M.-J."/>
        </authorList>
    </citation>
    <scope>NUCLEOTIDE SEQUENCE [LARGE SCALE GENOMIC DNA]</scope>
    <source>
        <strain evidence="7 8">S1-36</strain>
    </source>
</reference>
<dbReference type="RefSeq" id="WP_084200578.1">
    <property type="nucleotide sequence ID" value="NZ_BMYL01000001.1"/>
</dbReference>
<gene>
    <name evidence="7" type="ORF">C0029_01755</name>
</gene>
<evidence type="ECO:0000313" key="8">
    <source>
        <dbReference type="Proteomes" id="UP000235162"/>
    </source>
</evidence>
<dbReference type="SUPFAM" id="SSF55931">
    <property type="entry name" value="Glutamine synthetase/guanido kinase"/>
    <property type="match status" value="1"/>
</dbReference>
<sequence>MNNKTATEVDTFLEQHPDIQMLELLMPDINGILRCKRIHRREFDLLFDNKFKAPLSVPLLGMSGDLYDEGLDHSLLAGDPDQLLLPIPGTLARIPWLASSTAQVLTRFVDMQMQPSWPDPRNVLMRVLERYREAGLRPVVATELEFYLLAPGTEGSPQPLKGNIPGTGRVQQGIQYCMADDLIDCDAFLDDVRKACDLQNVPLTAIHSEFASGQWEINTHHTEDPLEACDHGMLLKRIVKGVARKHGMGATFMAKPFADIAGNGLHIHASIYDADGNNIFACDAGGPPEHYSDTLRHAIGGLADTMDEAMAIFAPNANSYRRFKPGAFAPSSPTWGYNHREVALRIPVSSEHNRRVEHRVAGADANTYLVTAAVLAGMLHGITHQSDPGEPVPVDADLSEAEVTLPRRWDAALEYFRKGSILKDYLGATYCSTFAALRQGESDDYNGQVPDLDYEWYLRAL</sequence>
<dbReference type="GO" id="GO:0006542">
    <property type="term" value="P:glutamine biosynthetic process"/>
    <property type="evidence" value="ECO:0007669"/>
    <property type="project" value="InterPro"/>
</dbReference>
<name>A0AAP8SP53_9GAMM</name>
<evidence type="ECO:0000259" key="6">
    <source>
        <dbReference type="PROSITE" id="PS51987"/>
    </source>
</evidence>
<dbReference type="PROSITE" id="PS51987">
    <property type="entry name" value="GS_CATALYTIC"/>
    <property type="match status" value="1"/>
</dbReference>
<accession>A0AAP8SP53</accession>
<evidence type="ECO:0000313" key="7">
    <source>
        <dbReference type="EMBL" id="PLW87345.1"/>
    </source>
</evidence>
<dbReference type="KEGG" id="hja:BST95_16445"/>
<evidence type="ECO:0000256" key="1">
    <source>
        <dbReference type="ARBA" id="ARBA00001946"/>
    </source>
</evidence>
<evidence type="ECO:0000256" key="5">
    <source>
        <dbReference type="RuleBase" id="RU000384"/>
    </source>
</evidence>
<organism evidence="7 8">
    <name type="scientific">Halioglobus japonicus</name>
    <dbReference type="NCBI Taxonomy" id="930805"/>
    <lineage>
        <taxon>Bacteria</taxon>
        <taxon>Pseudomonadati</taxon>
        <taxon>Pseudomonadota</taxon>
        <taxon>Gammaproteobacteria</taxon>
        <taxon>Cellvibrionales</taxon>
        <taxon>Halieaceae</taxon>
        <taxon>Halioglobus</taxon>
    </lineage>
</organism>
<dbReference type="InterPro" id="IPR014746">
    <property type="entry name" value="Gln_synth/guanido_kin_cat_dom"/>
</dbReference>
<dbReference type="PANTHER" id="PTHR43785:SF12">
    <property type="entry name" value="TYPE-1 GLUTAMINE SYNTHETASE 2"/>
    <property type="match status" value="1"/>
</dbReference>
<dbReference type="Proteomes" id="UP000235162">
    <property type="component" value="Unassembled WGS sequence"/>
</dbReference>
<comment type="cofactor">
    <cofactor evidence="1">
        <name>Mg(2+)</name>
        <dbReference type="ChEBI" id="CHEBI:18420"/>
    </cofactor>
</comment>
<dbReference type="InterPro" id="IPR027303">
    <property type="entry name" value="Gln_synth_gly_rich_site"/>
</dbReference>
<protein>
    <submittedName>
        <fullName evidence="7">Glutamine synthetase</fullName>
    </submittedName>
</protein>
<proteinExistence type="inferred from homology"/>
<dbReference type="SUPFAM" id="SSF54368">
    <property type="entry name" value="Glutamine synthetase, N-terminal domain"/>
    <property type="match status" value="1"/>
</dbReference>
<evidence type="ECO:0000256" key="4">
    <source>
        <dbReference type="PROSITE-ProRule" id="PRU01331"/>
    </source>
</evidence>
<dbReference type="Gene3D" id="3.10.20.70">
    <property type="entry name" value="Glutamine synthetase, N-terminal domain"/>
    <property type="match status" value="1"/>
</dbReference>
<dbReference type="Pfam" id="PF00120">
    <property type="entry name" value="Gln-synt_C"/>
    <property type="match status" value="1"/>
</dbReference>